<feature type="domain" description="HTH cro/C1-type" evidence="1">
    <location>
        <begin position="9"/>
        <end position="65"/>
    </location>
</feature>
<gene>
    <name evidence="2" type="ORF">J9253_13390</name>
</gene>
<evidence type="ECO:0000313" key="2">
    <source>
        <dbReference type="EMBL" id="QTR45000.1"/>
    </source>
</evidence>
<accession>A0ABX7WVN9</accession>
<name>A0ABX7WVN9_9GAMM</name>
<sequence>MSALDLANYMKERLKTLEMTLVAAAKHSGISRQTWHKLLCADIAEARLSTLVKIAETLETHPLSMLRLYFHGNALPSRHSKVGDTQAIASGFIADITYPDNSIVQVGQTFEKVWEVANLGSQPWVNWRLQCVDEHLSVQALNGSEQYQGKKLQYGLQPLENSIPIPTTEPGEKVRLHVIFRAPDFACTTISHWKSVNEAGEILFPNLTGLYCLVKVVAL</sequence>
<organism evidence="2 3">
    <name type="scientific">Thiothrix litoralis</name>
    <dbReference type="NCBI Taxonomy" id="2891210"/>
    <lineage>
        <taxon>Bacteria</taxon>
        <taxon>Pseudomonadati</taxon>
        <taxon>Pseudomonadota</taxon>
        <taxon>Gammaproteobacteria</taxon>
        <taxon>Thiotrichales</taxon>
        <taxon>Thiotrichaceae</taxon>
        <taxon>Thiothrix</taxon>
    </lineage>
</organism>
<dbReference type="EMBL" id="CP072801">
    <property type="protein sequence ID" value="QTR45000.1"/>
    <property type="molecule type" value="Genomic_DNA"/>
</dbReference>
<dbReference type="Gene3D" id="2.60.40.10">
    <property type="entry name" value="Immunoglobulins"/>
    <property type="match status" value="1"/>
</dbReference>
<dbReference type="InterPro" id="IPR010982">
    <property type="entry name" value="Lambda_DNA-bd_dom_sf"/>
</dbReference>
<dbReference type="InterPro" id="IPR032350">
    <property type="entry name" value="Nbr1_FW"/>
</dbReference>
<keyword evidence="3" id="KW-1185">Reference proteome</keyword>
<reference evidence="2 3" key="1">
    <citation type="submission" date="2021-04" db="EMBL/GenBank/DDBJ databases">
        <title>Genomics, taxonomy and metabolism of representatives of sulfur bacteria of the genus Thiothrix: Thiothrix fructosivorans QT, Thiothrix unzii A1T and three new species, Thiothrix subterranea sp. nov., Thiothrix litoralis sp. nov. and 'Candidatus Thiothrix anitrata' sp. nov.</title>
        <authorList>
            <person name="Ravin N.V."/>
            <person name="Smolyakov D."/>
            <person name="Rudenko T.S."/>
            <person name="Mardanov A.V."/>
            <person name="Beletsky A.V."/>
            <person name="Markov N.D."/>
            <person name="Fomenkov A.I."/>
            <person name="Roberts R.J."/>
            <person name="Karnachuk O.V."/>
            <person name="Novikov A."/>
            <person name="Grabovich M.Y."/>
        </authorList>
    </citation>
    <scope>NUCLEOTIDE SEQUENCE [LARGE SCALE GENOMIC DNA]</scope>
    <source>
        <strain evidence="2 3">AS</strain>
    </source>
</reference>
<evidence type="ECO:0000259" key="1">
    <source>
        <dbReference type="SMART" id="SM00530"/>
    </source>
</evidence>
<dbReference type="InterPro" id="IPR001387">
    <property type="entry name" value="Cro/C1-type_HTH"/>
</dbReference>
<protein>
    <recommendedName>
        <fullName evidence="1">HTH cro/C1-type domain-containing protein</fullName>
    </recommendedName>
</protein>
<dbReference type="InterPro" id="IPR013783">
    <property type="entry name" value="Ig-like_fold"/>
</dbReference>
<dbReference type="Pfam" id="PF16158">
    <property type="entry name" value="N_BRCA1_IG"/>
    <property type="match status" value="1"/>
</dbReference>
<proteinExistence type="predicted"/>
<dbReference type="SUPFAM" id="SSF47413">
    <property type="entry name" value="lambda repressor-like DNA-binding domains"/>
    <property type="match status" value="1"/>
</dbReference>
<dbReference type="SMART" id="SM00530">
    <property type="entry name" value="HTH_XRE"/>
    <property type="match status" value="1"/>
</dbReference>
<dbReference type="RefSeq" id="WP_210221437.1">
    <property type="nucleotide sequence ID" value="NZ_CP072801.1"/>
</dbReference>
<dbReference type="Proteomes" id="UP000672039">
    <property type="component" value="Chromosome"/>
</dbReference>
<evidence type="ECO:0000313" key="3">
    <source>
        <dbReference type="Proteomes" id="UP000672039"/>
    </source>
</evidence>
<dbReference type="CDD" id="cd14947">
    <property type="entry name" value="NBR1_like"/>
    <property type="match status" value="1"/>
</dbReference>